<dbReference type="GO" id="GO:0005886">
    <property type="term" value="C:plasma membrane"/>
    <property type="evidence" value="ECO:0007669"/>
    <property type="project" value="UniProtKB-SubCell"/>
</dbReference>
<protein>
    <recommendedName>
        <fullName evidence="10">Molybdenum transport system permease</fullName>
    </recommendedName>
</protein>
<dbReference type="CDD" id="cd06261">
    <property type="entry name" value="TM_PBP2"/>
    <property type="match status" value="1"/>
</dbReference>
<feature type="domain" description="ABC transmembrane type-1" evidence="11">
    <location>
        <begin position="52"/>
        <end position="259"/>
    </location>
</feature>
<keyword evidence="3 9" id="KW-0813">Transport</keyword>
<dbReference type="InterPro" id="IPR035906">
    <property type="entry name" value="MetI-like_sf"/>
</dbReference>
<evidence type="ECO:0000256" key="6">
    <source>
        <dbReference type="ARBA" id="ARBA00022692"/>
    </source>
</evidence>
<evidence type="ECO:0000256" key="4">
    <source>
        <dbReference type="ARBA" id="ARBA00022475"/>
    </source>
</evidence>
<evidence type="ECO:0000256" key="3">
    <source>
        <dbReference type="ARBA" id="ARBA00022448"/>
    </source>
</evidence>
<dbReference type="PANTHER" id="PTHR30183">
    <property type="entry name" value="MOLYBDENUM TRANSPORT SYSTEM PERMEASE PROTEIN MODB"/>
    <property type="match status" value="1"/>
</dbReference>
<reference evidence="12 13" key="1">
    <citation type="submission" date="2020-04" db="EMBL/GenBank/DDBJ databases">
        <title>Nesterenkonia sp. nov., isolated from marine sediment.</title>
        <authorList>
            <person name="Zhang G."/>
        </authorList>
    </citation>
    <scope>NUCLEOTIDE SEQUENCE [LARGE SCALE GENOMIC DNA]</scope>
    <source>
        <strain evidence="12 13">MY13</strain>
    </source>
</reference>
<accession>A0A7X8TIL0</accession>
<dbReference type="InterPro" id="IPR000515">
    <property type="entry name" value="MetI-like"/>
</dbReference>
<feature type="transmembrane region" description="Helical" evidence="9">
    <location>
        <begin position="54"/>
        <end position="80"/>
    </location>
</feature>
<keyword evidence="6 9" id="KW-0812">Transmembrane</keyword>
<dbReference type="RefSeq" id="WP_168886629.1">
    <property type="nucleotide sequence ID" value="NZ_JABAHY010000002.1"/>
</dbReference>
<keyword evidence="4 10" id="KW-1003">Cell membrane</keyword>
<keyword evidence="5 10" id="KW-0500">Molybdenum</keyword>
<dbReference type="SUPFAM" id="SSF161098">
    <property type="entry name" value="MetI-like"/>
    <property type="match status" value="1"/>
</dbReference>
<gene>
    <name evidence="12" type="primary">modB</name>
    <name evidence="12" type="ORF">HGQ17_03765</name>
</gene>
<dbReference type="NCBIfam" id="TIGR01581">
    <property type="entry name" value="Mo_ABC_porter"/>
    <property type="match status" value="1"/>
</dbReference>
<evidence type="ECO:0000256" key="9">
    <source>
        <dbReference type="RuleBase" id="RU363032"/>
    </source>
</evidence>
<organism evidence="12 13">
    <name type="scientific">Nesterenkonia sedimenti</name>
    <dbReference type="NCBI Taxonomy" id="1463632"/>
    <lineage>
        <taxon>Bacteria</taxon>
        <taxon>Bacillati</taxon>
        <taxon>Actinomycetota</taxon>
        <taxon>Actinomycetes</taxon>
        <taxon>Micrococcales</taxon>
        <taxon>Micrococcaceae</taxon>
        <taxon>Nesterenkonia</taxon>
    </lineage>
</organism>
<dbReference type="GO" id="GO:0015098">
    <property type="term" value="F:molybdate ion transmembrane transporter activity"/>
    <property type="evidence" value="ECO:0007669"/>
    <property type="project" value="UniProtKB-UniRule"/>
</dbReference>
<evidence type="ECO:0000256" key="7">
    <source>
        <dbReference type="ARBA" id="ARBA00022989"/>
    </source>
</evidence>
<dbReference type="Gene3D" id="1.10.3720.10">
    <property type="entry name" value="MetI-like"/>
    <property type="match status" value="1"/>
</dbReference>
<feature type="transmembrane region" description="Helical" evidence="9">
    <location>
        <begin position="12"/>
        <end position="34"/>
    </location>
</feature>
<dbReference type="PROSITE" id="PS50928">
    <property type="entry name" value="ABC_TM1"/>
    <property type="match status" value="1"/>
</dbReference>
<sequence>MRSSWTRPPGWVLLPALLGAAVVLLPVIGMLSRLDWAAIPELLTSESSLAALRLSLWASAAATVLCLLLGVPLALLLAAAAANPNRFRAAGLLRSLVLLPLVLPPVVGGLALLYTFGSQGLLSGALEFFGIRIAYTSVAVVLAMTFVSMPFLVISVETALRGLDRHLLEAATVDGASRTQVLRYMVLPLLSPALISGAVLAFARSLGEFGATLAFAGSMQGVTRTLPLEIYLQRETDPDAAMALSLLLIMVAVLVISLAYSRSRSTWQQ</sequence>
<feature type="transmembrane region" description="Helical" evidence="9">
    <location>
        <begin position="181"/>
        <end position="203"/>
    </location>
</feature>
<evidence type="ECO:0000313" key="12">
    <source>
        <dbReference type="EMBL" id="NLS09135.1"/>
    </source>
</evidence>
<keyword evidence="8 9" id="KW-0472">Membrane</keyword>
<keyword evidence="7 9" id="KW-1133">Transmembrane helix</keyword>
<feature type="transmembrane region" description="Helical" evidence="9">
    <location>
        <begin position="240"/>
        <end position="260"/>
    </location>
</feature>
<evidence type="ECO:0000256" key="10">
    <source>
        <dbReference type="RuleBase" id="RU365097"/>
    </source>
</evidence>
<dbReference type="InterPro" id="IPR011867">
    <property type="entry name" value="ModB_ABC"/>
</dbReference>
<comment type="subcellular location">
    <subcellularLocation>
        <location evidence="1 9">Cell membrane</location>
        <topology evidence="1 9">Multi-pass membrane protein</topology>
    </subcellularLocation>
</comment>
<dbReference type="NCBIfam" id="TIGR02141">
    <property type="entry name" value="modB_ABC"/>
    <property type="match status" value="1"/>
</dbReference>
<dbReference type="InterPro" id="IPR006469">
    <property type="entry name" value="NifC_ABC_porter"/>
</dbReference>
<proteinExistence type="inferred from homology"/>
<evidence type="ECO:0000256" key="5">
    <source>
        <dbReference type="ARBA" id="ARBA00022505"/>
    </source>
</evidence>
<evidence type="ECO:0000256" key="1">
    <source>
        <dbReference type="ARBA" id="ARBA00004651"/>
    </source>
</evidence>
<dbReference type="PANTHER" id="PTHR30183:SF3">
    <property type="entry name" value="MOLYBDENUM TRANSPORT SYSTEM PERMEASE PROTEIN MODB"/>
    <property type="match status" value="1"/>
</dbReference>
<evidence type="ECO:0000256" key="2">
    <source>
        <dbReference type="ARBA" id="ARBA00007069"/>
    </source>
</evidence>
<feature type="transmembrane region" description="Helical" evidence="9">
    <location>
        <begin position="134"/>
        <end position="160"/>
    </location>
</feature>
<dbReference type="Proteomes" id="UP000523139">
    <property type="component" value="Unassembled WGS sequence"/>
</dbReference>
<evidence type="ECO:0000259" key="11">
    <source>
        <dbReference type="PROSITE" id="PS50928"/>
    </source>
</evidence>
<comment type="caution">
    <text evidence="12">The sequence shown here is derived from an EMBL/GenBank/DDBJ whole genome shotgun (WGS) entry which is preliminary data.</text>
</comment>
<evidence type="ECO:0000313" key="13">
    <source>
        <dbReference type="Proteomes" id="UP000523139"/>
    </source>
</evidence>
<name>A0A7X8TIL0_9MICC</name>
<dbReference type="Pfam" id="PF00528">
    <property type="entry name" value="BPD_transp_1"/>
    <property type="match status" value="1"/>
</dbReference>
<dbReference type="AlphaFoldDB" id="A0A7X8TIL0"/>
<feature type="transmembrane region" description="Helical" evidence="9">
    <location>
        <begin position="92"/>
        <end position="114"/>
    </location>
</feature>
<comment type="function">
    <text evidence="10">Part of the binding-protein-dependent transport system for molybdenum; probably responsible for the translocation of the substrate across the membrane.</text>
</comment>
<evidence type="ECO:0000256" key="8">
    <source>
        <dbReference type="ARBA" id="ARBA00023136"/>
    </source>
</evidence>
<dbReference type="EMBL" id="JABAHY010000002">
    <property type="protein sequence ID" value="NLS09135.1"/>
    <property type="molecule type" value="Genomic_DNA"/>
</dbReference>
<comment type="similarity">
    <text evidence="2 10">Belongs to the binding-protein-dependent transport system permease family. CysTW subfamily.</text>
</comment>
<keyword evidence="13" id="KW-1185">Reference proteome</keyword>